<keyword evidence="2" id="KW-1185">Reference proteome</keyword>
<dbReference type="AlphaFoldDB" id="A0A9P9WQB8"/>
<protein>
    <submittedName>
        <fullName evidence="1">Uncharacterized protein</fullName>
    </submittedName>
</protein>
<dbReference type="EMBL" id="JAFIMR010000009">
    <property type="protein sequence ID" value="KAI1874711.1"/>
    <property type="molecule type" value="Genomic_DNA"/>
</dbReference>
<evidence type="ECO:0000313" key="1">
    <source>
        <dbReference type="EMBL" id="KAI1874711.1"/>
    </source>
</evidence>
<accession>A0A9P9WQB8</accession>
<reference evidence="1" key="1">
    <citation type="submission" date="2021-03" db="EMBL/GenBank/DDBJ databases">
        <title>Revisited historic fungal species revealed as producer of novel bioactive compounds through whole genome sequencing and comparative genomics.</title>
        <authorList>
            <person name="Vignolle G.A."/>
            <person name="Hochenegger N."/>
            <person name="Mach R.L."/>
            <person name="Mach-Aigner A.R."/>
            <person name="Javad Rahimi M."/>
            <person name="Salim K.A."/>
            <person name="Chan C.M."/>
            <person name="Lim L.B.L."/>
            <person name="Cai F."/>
            <person name="Druzhinina I.S."/>
            <person name="U'Ren J.M."/>
            <person name="Derntl C."/>
        </authorList>
    </citation>
    <scope>NUCLEOTIDE SEQUENCE</scope>
    <source>
        <strain evidence="1">TUCIM 5799</strain>
    </source>
</reference>
<gene>
    <name evidence="1" type="ORF">JX265_004919</name>
</gene>
<proteinExistence type="predicted"/>
<dbReference type="Proteomes" id="UP000829685">
    <property type="component" value="Unassembled WGS sequence"/>
</dbReference>
<name>A0A9P9WQB8_9PEZI</name>
<sequence length="78" mass="8924">MTPHEVLHKVLHWQGRLEDRTRRKRRTGDVLAYTAARISEVALQNPDDPFSDMSSSATGVFAMRPSQRLSPPRLQQQP</sequence>
<organism evidence="1 2">
    <name type="scientific">Neoarthrinium moseri</name>
    <dbReference type="NCBI Taxonomy" id="1658444"/>
    <lineage>
        <taxon>Eukaryota</taxon>
        <taxon>Fungi</taxon>
        <taxon>Dikarya</taxon>
        <taxon>Ascomycota</taxon>
        <taxon>Pezizomycotina</taxon>
        <taxon>Sordariomycetes</taxon>
        <taxon>Xylariomycetidae</taxon>
        <taxon>Amphisphaeriales</taxon>
        <taxon>Apiosporaceae</taxon>
        <taxon>Neoarthrinium</taxon>
    </lineage>
</organism>
<comment type="caution">
    <text evidence="1">The sequence shown here is derived from an EMBL/GenBank/DDBJ whole genome shotgun (WGS) entry which is preliminary data.</text>
</comment>
<evidence type="ECO:0000313" key="2">
    <source>
        <dbReference type="Proteomes" id="UP000829685"/>
    </source>
</evidence>